<dbReference type="EMBL" id="MVOG01000005">
    <property type="protein sequence ID" value="PAU69905.1"/>
    <property type="molecule type" value="Genomic_DNA"/>
</dbReference>
<dbReference type="RefSeq" id="WP_157909616.1">
    <property type="nucleotide sequence ID" value="NZ_MVOG01000005.1"/>
</dbReference>
<dbReference type="Proteomes" id="UP000217986">
    <property type="component" value="Unassembled WGS sequence"/>
</dbReference>
<keyword evidence="1" id="KW-0812">Transmembrane</keyword>
<protein>
    <submittedName>
        <fullName evidence="2">Uncharacterized protein</fullName>
    </submittedName>
</protein>
<sequence length="130" mass="13493">MTNSERHDDGRTGTAAGARPRAALAAVCALIVLGYALVAPVLLSSFDGAPNDAIGAWLDRSTANVWLLVAATVAGLGCWIGAAVIEKRCRPQGRMGGWKSLIRPAVTVVTGLCGFCVCFSLPMLCLLHLG</sequence>
<comment type="caution">
    <text evidence="2">The sequence shown here is derived from an EMBL/GenBank/DDBJ whole genome shotgun (WGS) entry which is preliminary data.</text>
</comment>
<accession>A0A2A2ELU8</accession>
<evidence type="ECO:0000256" key="1">
    <source>
        <dbReference type="SAM" id="Phobius"/>
    </source>
</evidence>
<feature type="transmembrane region" description="Helical" evidence="1">
    <location>
        <begin position="63"/>
        <end position="85"/>
    </location>
</feature>
<dbReference type="AlphaFoldDB" id="A0A2A2ELU8"/>
<keyword evidence="1" id="KW-0472">Membrane</keyword>
<proteinExistence type="predicted"/>
<name>A0A2A2ELU8_9BIFI</name>
<keyword evidence="3" id="KW-1185">Reference proteome</keyword>
<dbReference type="OrthoDB" id="3233871at2"/>
<organism evidence="2 3">
    <name type="scientific">Bifidobacterium italicum</name>
    <dbReference type="NCBI Taxonomy" id="1960968"/>
    <lineage>
        <taxon>Bacteria</taxon>
        <taxon>Bacillati</taxon>
        <taxon>Actinomycetota</taxon>
        <taxon>Actinomycetes</taxon>
        <taxon>Bifidobacteriales</taxon>
        <taxon>Bifidobacteriaceae</taxon>
        <taxon>Bifidobacterium</taxon>
    </lineage>
</organism>
<feature type="transmembrane region" description="Helical" evidence="1">
    <location>
        <begin position="21"/>
        <end position="43"/>
    </location>
</feature>
<evidence type="ECO:0000313" key="3">
    <source>
        <dbReference type="Proteomes" id="UP000217986"/>
    </source>
</evidence>
<feature type="transmembrane region" description="Helical" evidence="1">
    <location>
        <begin position="106"/>
        <end position="129"/>
    </location>
</feature>
<keyword evidence="1" id="KW-1133">Transmembrane helix</keyword>
<reference evidence="2 3" key="1">
    <citation type="journal article" date="2017" name="ISME J.">
        <title>Unveiling bifidobacterial biogeography across the mammalian branch of the tree of life.</title>
        <authorList>
            <person name="Milani C."/>
            <person name="Mangifesta M."/>
            <person name="Mancabelli L."/>
            <person name="Lugli G.A."/>
            <person name="James K."/>
            <person name="Duranti S."/>
            <person name="Turroni F."/>
            <person name="Ferrario C."/>
            <person name="Ossiprandi M.C."/>
            <person name="van Sinderen D."/>
            <person name="Ventura M."/>
        </authorList>
    </citation>
    <scope>NUCLEOTIDE SEQUENCE [LARGE SCALE GENOMIC DNA]</scope>
    <source>
        <strain evidence="2 3">70</strain>
    </source>
</reference>
<evidence type="ECO:0000313" key="2">
    <source>
        <dbReference type="EMBL" id="PAU69905.1"/>
    </source>
</evidence>
<gene>
    <name evidence="2" type="ORF">B1400_0440</name>
</gene>